<dbReference type="AlphaFoldDB" id="A0AAV9HIU0"/>
<evidence type="ECO:0000256" key="6">
    <source>
        <dbReference type="ARBA" id="ARBA00022771"/>
    </source>
</evidence>
<keyword evidence="8" id="KW-0862">Zinc</keyword>
<feature type="domain" description="RING-type" evidence="9">
    <location>
        <begin position="30"/>
        <end position="273"/>
    </location>
</feature>
<gene>
    <name evidence="10" type="ORF">QBC42DRAFT_271567</name>
</gene>
<dbReference type="InterPro" id="IPR002867">
    <property type="entry name" value="IBR_dom"/>
</dbReference>
<dbReference type="Pfam" id="PF01485">
    <property type="entry name" value="IBR"/>
    <property type="match status" value="1"/>
</dbReference>
<comment type="catalytic activity">
    <reaction evidence="1">
        <text>[E2 ubiquitin-conjugating enzyme]-S-ubiquitinyl-L-cysteine + [acceptor protein]-L-lysine = [E2 ubiquitin-conjugating enzyme]-L-cysteine + [acceptor protein]-N(6)-ubiquitinyl-L-lysine.</text>
        <dbReference type="EC" id="2.3.2.31"/>
    </reaction>
</comment>
<keyword evidence="5" id="KW-0677">Repeat</keyword>
<dbReference type="SUPFAM" id="SSF57850">
    <property type="entry name" value="RING/U-box"/>
    <property type="match status" value="2"/>
</dbReference>
<evidence type="ECO:0000256" key="2">
    <source>
        <dbReference type="ARBA" id="ARBA00012251"/>
    </source>
</evidence>
<protein>
    <recommendedName>
        <fullName evidence="2">RBR-type E3 ubiquitin transferase</fullName>
        <ecNumber evidence="2">2.3.2.31</ecNumber>
    </recommendedName>
</protein>
<evidence type="ECO:0000256" key="4">
    <source>
        <dbReference type="ARBA" id="ARBA00022723"/>
    </source>
</evidence>
<dbReference type="Proteomes" id="UP001321749">
    <property type="component" value="Unassembled WGS sequence"/>
</dbReference>
<keyword evidence="11" id="KW-1185">Reference proteome</keyword>
<dbReference type="PROSITE" id="PS51873">
    <property type="entry name" value="TRIAD"/>
    <property type="match status" value="1"/>
</dbReference>
<evidence type="ECO:0000256" key="5">
    <source>
        <dbReference type="ARBA" id="ARBA00022737"/>
    </source>
</evidence>
<dbReference type="SMART" id="SM00647">
    <property type="entry name" value="IBR"/>
    <property type="match status" value="2"/>
</dbReference>
<dbReference type="Gene3D" id="1.20.120.1750">
    <property type="match status" value="1"/>
</dbReference>
<comment type="caution">
    <text evidence="10">The sequence shown here is derived from an EMBL/GenBank/DDBJ whole genome shotgun (WGS) entry which is preliminary data.</text>
</comment>
<reference evidence="10" key="1">
    <citation type="journal article" date="2023" name="Mol. Phylogenet. Evol.">
        <title>Genome-scale phylogeny and comparative genomics of the fungal order Sordariales.</title>
        <authorList>
            <person name="Hensen N."/>
            <person name="Bonometti L."/>
            <person name="Westerberg I."/>
            <person name="Brannstrom I.O."/>
            <person name="Guillou S."/>
            <person name="Cros-Aarteil S."/>
            <person name="Calhoun S."/>
            <person name="Haridas S."/>
            <person name="Kuo A."/>
            <person name="Mondo S."/>
            <person name="Pangilinan J."/>
            <person name="Riley R."/>
            <person name="LaButti K."/>
            <person name="Andreopoulos B."/>
            <person name="Lipzen A."/>
            <person name="Chen C."/>
            <person name="Yan M."/>
            <person name="Daum C."/>
            <person name="Ng V."/>
            <person name="Clum A."/>
            <person name="Steindorff A."/>
            <person name="Ohm R.A."/>
            <person name="Martin F."/>
            <person name="Silar P."/>
            <person name="Natvig D.O."/>
            <person name="Lalanne C."/>
            <person name="Gautier V."/>
            <person name="Ament-Velasquez S.L."/>
            <person name="Kruys A."/>
            <person name="Hutchinson M.I."/>
            <person name="Powell A.J."/>
            <person name="Barry K."/>
            <person name="Miller A.N."/>
            <person name="Grigoriev I.V."/>
            <person name="Debuchy R."/>
            <person name="Gladieux P."/>
            <person name="Hiltunen Thoren M."/>
            <person name="Johannesson H."/>
        </authorList>
    </citation>
    <scope>NUCLEOTIDE SEQUENCE</scope>
    <source>
        <strain evidence="10">PSN324</strain>
    </source>
</reference>
<dbReference type="CDD" id="cd20335">
    <property type="entry name" value="BRcat_RBR"/>
    <property type="match status" value="1"/>
</dbReference>
<evidence type="ECO:0000259" key="9">
    <source>
        <dbReference type="PROSITE" id="PS51873"/>
    </source>
</evidence>
<organism evidence="10 11">
    <name type="scientific">Cladorrhinum samala</name>
    <dbReference type="NCBI Taxonomy" id="585594"/>
    <lineage>
        <taxon>Eukaryota</taxon>
        <taxon>Fungi</taxon>
        <taxon>Dikarya</taxon>
        <taxon>Ascomycota</taxon>
        <taxon>Pezizomycotina</taxon>
        <taxon>Sordariomycetes</taxon>
        <taxon>Sordariomycetidae</taxon>
        <taxon>Sordariales</taxon>
        <taxon>Podosporaceae</taxon>
        <taxon>Cladorrhinum</taxon>
    </lineage>
</organism>
<evidence type="ECO:0000256" key="3">
    <source>
        <dbReference type="ARBA" id="ARBA00022679"/>
    </source>
</evidence>
<dbReference type="GO" id="GO:0008270">
    <property type="term" value="F:zinc ion binding"/>
    <property type="evidence" value="ECO:0007669"/>
    <property type="project" value="UniProtKB-KW"/>
</dbReference>
<dbReference type="PANTHER" id="PTHR11685">
    <property type="entry name" value="RBR FAMILY RING FINGER AND IBR DOMAIN-CONTAINING"/>
    <property type="match status" value="1"/>
</dbReference>
<proteinExistence type="predicted"/>
<keyword evidence="6" id="KW-0863">Zinc-finger</keyword>
<evidence type="ECO:0000313" key="11">
    <source>
        <dbReference type="Proteomes" id="UP001321749"/>
    </source>
</evidence>
<evidence type="ECO:0000313" key="10">
    <source>
        <dbReference type="EMBL" id="KAK4460787.1"/>
    </source>
</evidence>
<dbReference type="GO" id="GO:0061630">
    <property type="term" value="F:ubiquitin protein ligase activity"/>
    <property type="evidence" value="ECO:0007669"/>
    <property type="project" value="UniProtKB-EC"/>
</dbReference>
<evidence type="ECO:0000256" key="8">
    <source>
        <dbReference type="ARBA" id="ARBA00022833"/>
    </source>
</evidence>
<name>A0AAV9HIU0_9PEZI</name>
<reference evidence="10" key="2">
    <citation type="submission" date="2023-06" db="EMBL/GenBank/DDBJ databases">
        <authorList>
            <consortium name="Lawrence Berkeley National Laboratory"/>
            <person name="Mondo S.J."/>
            <person name="Hensen N."/>
            <person name="Bonometti L."/>
            <person name="Westerberg I."/>
            <person name="Brannstrom I.O."/>
            <person name="Guillou S."/>
            <person name="Cros-Aarteil S."/>
            <person name="Calhoun S."/>
            <person name="Haridas S."/>
            <person name="Kuo A."/>
            <person name="Pangilinan J."/>
            <person name="Riley R."/>
            <person name="Labutti K."/>
            <person name="Andreopoulos B."/>
            <person name="Lipzen A."/>
            <person name="Chen C."/>
            <person name="Yanf M."/>
            <person name="Daum C."/>
            <person name="Ng V."/>
            <person name="Clum A."/>
            <person name="Steindorff A."/>
            <person name="Ohm R."/>
            <person name="Martin F."/>
            <person name="Silar P."/>
            <person name="Natvig D."/>
            <person name="Lalanne C."/>
            <person name="Gautier V."/>
            <person name="Ament-Velasquez S.L."/>
            <person name="Kruys A."/>
            <person name="Hutchinson M.I."/>
            <person name="Powell A.J."/>
            <person name="Barry K."/>
            <person name="Miller A.N."/>
            <person name="Grigoriev I.V."/>
            <person name="Debuchy R."/>
            <person name="Gladieux P."/>
            <person name="Thoren M.H."/>
            <person name="Johannesson H."/>
        </authorList>
    </citation>
    <scope>NUCLEOTIDE SEQUENCE</scope>
    <source>
        <strain evidence="10">PSN324</strain>
    </source>
</reference>
<dbReference type="InterPro" id="IPR031127">
    <property type="entry name" value="E3_UB_ligase_RBR"/>
</dbReference>
<dbReference type="EC" id="2.3.2.31" evidence="2"/>
<dbReference type="GO" id="GO:0016567">
    <property type="term" value="P:protein ubiquitination"/>
    <property type="evidence" value="ECO:0007669"/>
    <property type="project" value="InterPro"/>
</dbReference>
<keyword evidence="7" id="KW-0833">Ubl conjugation pathway</keyword>
<sequence length="273" mass="31151">MSFLGTHRTTSGISFTPCRRLRHQDFIMGDNLKCVYCLDNFTVSYHRDYAFLPCQHFQCSPCLKRFYNHSMISKPFQPVTCCSPTVRIPVHYLHVRLGLSDLDMAAYRAKLTEYDALTKLYCFDPKCGAFIPLALRTERTARCRKCKKGTCIKCQDQSHTGPCLSPPPLSSSGGILPPHQEREYLRRLAVLEQLPAAKSDTAIGRRLAKKKQEIENQMKFDRLARGRGWKPCPGCKSMTEKTEGCDHMACDCGVHWCYRCGKAPYNCYTACYM</sequence>
<dbReference type="InterPro" id="IPR044066">
    <property type="entry name" value="TRIAD_supradom"/>
</dbReference>
<keyword evidence="4" id="KW-0479">Metal-binding</keyword>
<dbReference type="EMBL" id="MU865004">
    <property type="protein sequence ID" value="KAK4460787.1"/>
    <property type="molecule type" value="Genomic_DNA"/>
</dbReference>
<keyword evidence="3" id="KW-0808">Transferase</keyword>
<evidence type="ECO:0000256" key="7">
    <source>
        <dbReference type="ARBA" id="ARBA00022786"/>
    </source>
</evidence>
<accession>A0AAV9HIU0</accession>
<dbReference type="CDD" id="cd22584">
    <property type="entry name" value="Rcat_RBR_unk"/>
    <property type="match status" value="1"/>
</dbReference>
<evidence type="ECO:0000256" key="1">
    <source>
        <dbReference type="ARBA" id="ARBA00001798"/>
    </source>
</evidence>